<dbReference type="AlphaFoldDB" id="A0A9D1TFZ3"/>
<evidence type="ECO:0000256" key="2">
    <source>
        <dbReference type="ARBA" id="ARBA00023125"/>
    </source>
</evidence>
<reference evidence="5" key="1">
    <citation type="journal article" date="2021" name="PeerJ">
        <title>Extensive microbial diversity within the chicken gut microbiome revealed by metagenomics and culture.</title>
        <authorList>
            <person name="Gilroy R."/>
            <person name="Ravi A."/>
            <person name="Getino M."/>
            <person name="Pursley I."/>
            <person name="Horton D.L."/>
            <person name="Alikhan N.F."/>
            <person name="Baker D."/>
            <person name="Gharbi K."/>
            <person name="Hall N."/>
            <person name="Watson M."/>
            <person name="Adriaenssens E.M."/>
            <person name="Foster-Nyarko E."/>
            <person name="Jarju S."/>
            <person name="Secka A."/>
            <person name="Antonio M."/>
            <person name="Oren A."/>
            <person name="Chaudhuri R.R."/>
            <person name="La Ragione R."/>
            <person name="Hildebrand F."/>
            <person name="Pallen M.J."/>
        </authorList>
    </citation>
    <scope>NUCLEOTIDE SEQUENCE</scope>
    <source>
        <strain evidence="5">CHK195-9823</strain>
    </source>
</reference>
<evidence type="ECO:0000256" key="1">
    <source>
        <dbReference type="ARBA" id="ARBA00023015"/>
    </source>
</evidence>
<dbReference type="Gene3D" id="1.10.10.10">
    <property type="entry name" value="Winged helix-like DNA-binding domain superfamily/Winged helix DNA-binding domain"/>
    <property type="match status" value="1"/>
</dbReference>
<dbReference type="PRINTS" id="PR00598">
    <property type="entry name" value="HTHMARR"/>
</dbReference>
<gene>
    <name evidence="5" type="ORF">H9747_07695</name>
</gene>
<dbReference type="PROSITE" id="PS50995">
    <property type="entry name" value="HTH_MARR_2"/>
    <property type="match status" value="1"/>
</dbReference>
<name>A0A9D1TFZ3_9FIRM</name>
<sequence length="160" mass="18308">MEISDVKEFLSACQEAKRITELMPPLPKGMSPRHIYVIDAVFQLSQCQEQVMVSDVSKLLGVTRPSITKVIQELEKLKVLTKIPDQEDKRIVHIALTPLGQKYYDFYVGGYHSWLASNFQNISPEDLSAAANTIHRVLEIMKNLDITAHKEKRKEIEENE</sequence>
<dbReference type="PANTHER" id="PTHR42756">
    <property type="entry name" value="TRANSCRIPTIONAL REGULATOR, MARR"/>
    <property type="match status" value="1"/>
</dbReference>
<comment type="caution">
    <text evidence="5">The sequence shown here is derived from an EMBL/GenBank/DDBJ whole genome shotgun (WGS) entry which is preliminary data.</text>
</comment>
<dbReference type="InterPro" id="IPR000835">
    <property type="entry name" value="HTH_MarR-typ"/>
</dbReference>
<reference evidence="5" key="2">
    <citation type="submission" date="2021-04" db="EMBL/GenBank/DDBJ databases">
        <authorList>
            <person name="Gilroy R."/>
        </authorList>
    </citation>
    <scope>NUCLEOTIDE SEQUENCE</scope>
    <source>
        <strain evidence="5">CHK195-9823</strain>
    </source>
</reference>
<keyword evidence="1" id="KW-0805">Transcription regulation</keyword>
<organism evidence="5 6">
    <name type="scientific">Candidatus Blautia stercorigallinarum</name>
    <dbReference type="NCBI Taxonomy" id="2838501"/>
    <lineage>
        <taxon>Bacteria</taxon>
        <taxon>Bacillati</taxon>
        <taxon>Bacillota</taxon>
        <taxon>Clostridia</taxon>
        <taxon>Lachnospirales</taxon>
        <taxon>Lachnospiraceae</taxon>
        <taxon>Blautia</taxon>
    </lineage>
</organism>
<keyword evidence="3" id="KW-0804">Transcription</keyword>
<keyword evidence="2 5" id="KW-0238">DNA-binding</keyword>
<dbReference type="EMBL" id="DXIQ01000049">
    <property type="protein sequence ID" value="HIV38867.1"/>
    <property type="molecule type" value="Genomic_DNA"/>
</dbReference>
<dbReference type="SUPFAM" id="SSF46785">
    <property type="entry name" value="Winged helix' DNA-binding domain"/>
    <property type="match status" value="1"/>
</dbReference>
<evidence type="ECO:0000313" key="6">
    <source>
        <dbReference type="Proteomes" id="UP000886814"/>
    </source>
</evidence>
<dbReference type="GO" id="GO:0003677">
    <property type="term" value="F:DNA binding"/>
    <property type="evidence" value="ECO:0007669"/>
    <property type="project" value="UniProtKB-KW"/>
</dbReference>
<proteinExistence type="predicted"/>
<dbReference type="Proteomes" id="UP000886814">
    <property type="component" value="Unassembled WGS sequence"/>
</dbReference>
<accession>A0A9D1TFZ3</accession>
<dbReference type="Pfam" id="PF12802">
    <property type="entry name" value="MarR_2"/>
    <property type="match status" value="1"/>
</dbReference>
<dbReference type="SMART" id="SM00347">
    <property type="entry name" value="HTH_MARR"/>
    <property type="match status" value="1"/>
</dbReference>
<evidence type="ECO:0000313" key="5">
    <source>
        <dbReference type="EMBL" id="HIV38867.1"/>
    </source>
</evidence>
<dbReference type="InterPro" id="IPR036390">
    <property type="entry name" value="WH_DNA-bd_sf"/>
</dbReference>
<dbReference type="InterPro" id="IPR036388">
    <property type="entry name" value="WH-like_DNA-bd_sf"/>
</dbReference>
<protein>
    <submittedName>
        <fullName evidence="5">Winged helix DNA-binding protein</fullName>
    </submittedName>
</protein>
<evidence type="ECO:0000256" key="3">
    <source>
        <dbReference type="ARBA" id="ARBA00023163"/>
    </source>
</evidence>
<dbReference type="GO" id="GO:0003700">
    <property type="term" value="F:DNA-binding transcription factor activity"/>
    <property type="evidence" value="ECO:0007669"/>
    <property type="project" value="InterPro"/>
</dbReference>
<evidence type="ECO:0000259" key="4">
    <source>
        <dbReference type="PROSITE" id="PS50995"/>
    </source>
</evidence>
<dbReference type="PANTHER" id="PTHR42756:SF1">
    <property type="entry name" value="TRANSCRIPTIONAL REPRESSOR OF EMRAB OPERON"/>
    <property type="match status" value="1"/>
</dbReference>
<feature type="domain" description="HTH marR-type" evidence="4">
    <location>
        <begin position="1"/>
        <end position="139"/>
    </location>
</feature>